<evidence type="ECO:0000313" key="3">
    <source>
        <dbReference type="Proteomes" id="UP000887566"/>
    </source>
</evidence>
<keyword evidence="2" id="KW-0472">Membrane</keyword>
<dbReference type="AlphaFoldDB" id="A0A914UHV7"/>
<reference evidence="4" key="1">
    <citation type="submission" date="2022-11" db="UniProtKB">
        <authorList>
            <consortium name="WormBaseParasite"/>
        </authorList>
    </citation>
    <scope>IDENTIFICATION</scope>
</reference>
<evidence type="ECO:0000313" key="4">
    <source>
        <dbReference type="WBParaSite" id="PSAMB.scaffold1002size37359.g10188.t1"/>
    </source>
</evidence>
<feature type="transmembrane region" description="Helical" evidence="2">
    <location>
        <begin position="175"/>
        <end position="195"/>
    </location>
</feature>
<keyword evidence="2" id="KW-1133">Transmembrane helix</keyword>
<sequence>MSNKADRSFAVPTSVAGQPSPRTPRIPQRLATATAAGSLPRQRNDHRSDRSIPPHPLLASTTHDFLSNLPKEDINILLNPIRHGNLDFNTELKLKRPGDRNTVNITAGQLIAAVGSQEDQDIYYDSIVAQPIYDEVHFERTAANVEAVTKPIHQNVPVTNENKVKQWIFAHRGRISVFVMIVLSAVIVLLAVLLGTHSCPSCKCTIIMTTSSMPIAS</sequence>
<keyword evidence="2" id="KW-0812">Transmembrane</keyword>
<feature type="region of interest" description="Disordered" evidence="1">
    <location>
        <begin position="1"/>
        <end position="57"/>
    </location>
</feature>
<name>A0A914UHV7_9BILA</name>
<accession>A0A914UHV7</accession>
<dbReference type="Proteomes" id="UP000887566">
    <property type="component" value="Unplaced"/>
</dbReference>
<organism evidence="3 4">
    <name type="scientific">Plectus sambesii</name>
    <dbReference type="NCBI Taxonomy" id="2011161"/>
    <lineage>
        <taxon>Eukaryota</taxon>
        <taxon>Metazoa</taxon>
        <taxon>Ecdysozoa</taxon>
        <taxon>Nematoda</taxon>
        <taxon>Chromadorea</taxon>
        <taxon>Plectida</taxon>
        <taxon>Plectina</taxon>
        <taxon>Plectoidea</taxon>
        <taxon>Plectidae</taxon>
        <taxon>Plectus</taxon>
    </lineage>
</organism>
<feature type="compositionally biased region" description="Basic and acidic residues" evidence="1">
    <location>
        <begin position="42"/>
        <end position="52"/>
    </location>
</feature>
<dbReference type="WBParaSite" id="PSAMB.scaffold1002size37359.g10188.t1">
    <property type="protein sequence ID" value="PSAMB.scaffold1002size37359.g10188.t1"/>
    <property type="gene ID" value="PSAMB.scaffold1002size37359.g10188"/>
</dbReference>
<proteinExistence type="predicted"/>
<protein>
    <submittedName>
        <fullName evidence="4">Uncharacterized protein</fullName>
    </submittedName>
</protein>
<evidence type="ECO:0000256" key="2">
    <source>
        <dbReference type="SAM" id="Phobius"/>
    </source>
</evidence>
<evidence type="ECO:0000256" key="1">
    <source>
        <dbReference type="SAM" id="MobiDB-lite"/>
    </source>
</evidence>
<keyword evidence="3" id="KW-1185">Reference proteome</keyword>